<dbReference type="PROSITE" id="PS51186">
    <property type="entry name" value="GNAT"/>
    <property type="match status" value="1"/>
</dbReference>
<protein>
    <submittedName>
        <fullName evidence="2">N-acetyltransferase</fullName>
        <ecNumber evidence="2">2.3.1.-</ecNumber>
    </submittedName>
</protein>
<keyword evidence="2" id="KW-0808">Transferase</keyword>
<dbReference type="Pfam" id="PF00583">
    <property type="entry name" value="Acetyltransf_1"/>
    <property type="match status" value="1"/>
</dbReference>
<proteinExistence type="predicted"/>
<dbReference type="Proteomes" id="UP001228690">
    <property type="component" value="Chromosome"/>
</dbReference>
<evidence type="ECO:0000313" key="2">
    <source>
        <dbReference type="EMBL" id="WGK68727.1"/>
    </source>
</evidence>
<dbReference type="EC" id="2.3.1.-" evidence="2"/>
<keyword evidence="2" id="KW-0012">Acyltransferase</keyword>
<dbReference type="CDD" id="cd04301">
    <property type="entry name" value="NAT_SF"/>
    <property type="match status" value="1"/>
</dbReference>
<reference evidence="2 3" key="1">
    <citation type="submission" date="2023-04" db="EMBL/GenBank/DDBJ databases">
        <title>Spirochaete genome identified in red abalone sample constitutes a novel genus.</title>
        <authorList>
            <person name="Sharma S.P."/>
            <person name="Purcell C.M."/>
            <person name="Hyde J.R."/>
            <person name="Severin A.J."/>
        </authorList>
    </citation>
    <scope>NUCLEOTIDE SEQUENCE [LARGE SCALE GENOMIC DNA]</scope>
    <source>
        <strain evidence="2 3">SP-2023</strain>
    </source>
</reference>
<name>A0ABY8MFF7_9SPIO</name>
<accession>A0ABY8MFF7</accession>
<feature type="domain" description="N-acetyltransferase" evidence="1">
    <location>
        <begin position="26"/>
        <end position="171"/>
    </location>
</feature>
<evidence type="ECO:0000259" key="1">
    <source>
        <dbReference type="PROSITE" id="PS51186"/>
    </source>
</evidence>
<dbReference type="GO" id="GO:0016746">
    <property type="term" value="F:acyltransferase activity"/>
    <property type="evidence" value="ECO:0007669"/>
    <property type="project" value="UniProtKB-KW"/>
</dbReference>
<dbReference type="InterPro" id="IPR000182">
    <property type="entry name" value="GNAT_dom"/>
</dbReference>
<dbReference type="EMBL" id="CP123443">
    <property type="protein sequence ID" value="WGK68727.1"/>
    <property type="molecule type" value="Genomic_DNA"/>
</dbReference>
<gene>
    <name evidence="2" type="ORF">P0082_09585</name>
</gene>
<evidence type="ECO:0000313" key="3">
    <source>
        <dbReference type="Proteomes" id="UP001228690"/>
    </source>
</evidence>
<organism evidence="2 3">
    <name type="scientific">Candidatus Haliotispira prima</name>
    <dbReference type="NCBI Taxonomy" id="3034016"/>
    <lineage>
        <taxon>Bacteria</taxon>
        <taxon>Pseudomonadati</taxon>
        <taxon>Spirochaetota</taxon>
        <taxon>Spirochaetia</taxon>
        <taxon>Spirochaetales</taxon>
        <taxon>Spirochaetaceae</taxon>
        <taxon>Candidatus Haliotispira</taxon>
    </lineage>
</organism>
<sequence>MQRLPASATGMAVITIFRLIFSSNLMNLRLTQKTDLDPIRKVIETAFSDEEDKVIVNLVADLLSETTTPPIKSLVTEIDGEVVGYVSYSPIFSHRDAGITGYILAPLAVSPYHRKKGLGSKLIDEGKRMLSEDGIDILLVYGDPNYYGRFGFRKETAHSFVPPYPLRYPFGWLGVLLSDIVVGEIPMKFDCVTSLHKPELW</sequence>
<dbReference type="SUPFAM" id="SSF55729">
    <property type="entry name" value="Acyl-CoA N-acyltransferases (Nat)"/>
    <property type="match status" value="1"/>
</dbReference>
<dbReference type="Gene3D" id="3.40.630.30">
    <property type="match status" value="1"/>
</dbReference>
<dbReference type="RefSeq" id="WP_326926913.1">
    <property type="nucleotide sequence ID" value="NZ_CP123443.1"/>
</dbReference>
<dbReference type="InterPro" id="IPR016181">
    <property type="entry name" value="Acyl_CoA_acyltransferase"/>
</dbReference>
<keyword evidence="3" id="KW-1185">Reference proteome</keyword>